<dbReference type="Pfam" id="PF02668">
    <property type="entry name" value="TauD"/>
    <property type="match status" value="1"/>
</dbReference>
<feature type="domain" description="TauD/TfdA-like" evidence="6">
    <location>
        <begin position="8"/>
        <end position="278"/>
    </location>
</feature>
<evidence type="ECO:0000256" key="4">
    <source>
        <dbReference type="ARBA" id="ARBA00023002"/>
    </source>
</evidence>
<comment type="similarity">
    <text evidence="1">Belongs to the TfdA dioxygenase family.</text>
</comment>
<evidence type="ECO:0000256" key="2">
    <source>
        <dbReference type="ARBA" id="ARBA00022723"/>
    </source>
</evidence>
<gene>
    <name evidence="7" type="ORF">A6R73_07150</name>
</gene>
<keyword evidence="2" id="KW-0479">Metal-binding</keyword>
<evidence type="ECO:0000313" key="7">
    <source>
        <dbReference type="EMBL" id="OAX53483.1"/>
    </source>
</evidence>
<sequence>MPYNILSVTPIAGALGATIGGVDLARDRGAQLQTELLRALHEYKVITIHGQQLDADDLMRIGSVFGPPCAYPFAKGIDGFEYINDVVKAETERNNFGNDWHIDSIYLQQPPLATLLYSIQTPAYGGDTLFADAESAYEALSAGMKRLLDGLIGITSSSLKFRKGGARQAYLSQFSSMQIEAPKASESFEARHPVVRTHPATGRKSLYVSPLHTLGFEGFTEEESRPIIEFLCAHLLTPEFGCRVRWVPGQLTIWDNRNTLHCAINDYQGKRRHMRRLTVGPEQPI</sequence>
<dbReference type="GO" id="GO:0005737">
    <property type="term" value="C:cytoplasm"/>
    <property type="evidence" value="ECO:0007669"/>
    <property type="project" value="TreeGrafter"/>
</dbReference>
<accession>A0A199NXV3</accession>
<name>A0A199NXV3_9XANT</name>
<dbReference type="InterPro" id="IPR042098">
    <property type="entry name" value="TauD-like_sf"/>
</dbReference>
<protein>
    <recommendedName>
        <fullName evidence="6">TauD/TfdA-like domain-containing protein</fullName>
    </recommendedName>
</protein>
<keyword evidence="4" id="KW-0560">Oxidoreductase</keyword>
<dbReference type="AlphaFoldDB" id="A0A199NXV3"/>
<evidence type="ECO:0000256" key="5">
    <source>
        <dbReference type="ARBA" id="ARBA00023004"/>
    </source>
</evidence>
<dbReference type="EMBL" id="LWSU01000274">
    <property type="protein sequence ID" value="OAX53483.1"/>
    <property type="molecule type" value="Genomic_DNA"/>
</dbReference>
<dbReference type="RefSeq" id="WP_064542337.1">
    <property type="nucleotide sequence ID" value="NZ_LWSU01000274.1"/>
</dbReference>
<keyword evidence="5" id="KW-0408">Iron</keyword>
<dbReference type="InterPro" id="IPR003819">
    <property type="entry name" value="TauD/TfdA-like"/>
</dbReference>
<dbReference type="GO" id="GO:0016706">
    <property type="term" value="F:2-oxoglutarate-dependent dioxygenase activity"/>
    <property type="evidence" value="ECO:0007669"/>
    <property type="project" value="TreeGrafter"/>
</dbReference>
<evidence type="ECO:0000256" key="3">
    <source>
        <dbReference type="ARBA" id="ARBA00022964"/>
    </source>
</evidence>
<dbReference type="InterPro" id="IPR051323">
    <property type="entry name" value="AtsK-like"/>
</dbReference>
<organism evidence="7 8">
    <name type="scientific">Xanthomonas graminis pv. poae</name>
    <dbReference type="NCBI Taxonomy" id="227946"/>
    <lineage>
        <taxon>Bacteria</taxon>
        <taxon>Pseudomonadati</taxon>
        <taxon>Pseudomonadota</taxon>
        <taxon>Gammaproteobacteria</taxon>
        <taxon>Lysobacterales</taxon>
        <taxon>Lysobacteraceae</taxon>
        <taxon>Xanthomonas</taxon>
        <taxon>Xanthomonas translucens group</taxon>
        <taxon>Xanthomonas graminis</taxon>
    </lineage>
</organism>
<evidence type="ECO:0000259" key="6">
    <source>
        <dbReference type="Pfam" id="PF02668"/>
    </source>
</evidence>
<comment type="caution">
    <text evidence="7">The sequence shown here is derived from an EMBL/GenBank/DDBJ whole genome shotgun (WGS) entry which is preliminary data.</text>
</comment>
<evidence type="ECO:0000256" key="1">
    <source>
        <dbReference type="ARBA" id="ARBA00005896"/>
    </source>
</evidence>
<dbReference type="Proteomes" id="UP000093858">
    <property type="component" value="Unassembled WGS sequence"/>
</dbReference>
<dbReference type="Gene3D" id="3.60.130.10">
    <property type="entry name" value="Clavaminate synthase-like"/>
    <property type="match status" value="1"/>
</dbReference>
<evidence type="ECO:0000313" key="8">
    <source>
        <dbReference type="Proteomes" id="UP000093858"/>
    </source>
</evidence>
<dbReference type="PANTHER" id="PTHR30468:SF1">
    <property type="entry name" value="ALPHA-KETOGLUTARATE-DEPENDENT SULFONATE DIOXYGENASE"/>
    <property type="match status" value="1"/>
</dbReference>
<proteinExistence type="inferred from homology"/>
<reference evidence="7 8" key="1">
    <citation type="submission" date="2016-04" db="EMBL/GenBank/DDBJ databases">
        <title>Xanthomonas translucens phylogeny.</title>
        <authorList>
            <person name="Langlois P."/>
        </authorList>
    </citation>
    <scope>NUCLEOTIDE SEQUENCE [LARGE SCALE GENOMIC DNA]</scope>
    <source>
        <strain evidence="7 8">B99</strain>
    </source>
</reference>
<dbReference type="PANTHER" id="PTHR30468">
    <property type="entry name" value="ALPHA-KETOGLUTARATE-DEPENDENT SULFONATE DIOXYGENASE"/>
    <property type="match status" value="1"/>
</dbReference>
<dbReference type="GO" id="GO:0046872">
    <property type="term" value="F:metal ion binding"/>
    <property type="evidence" value="ECO:0007669"/>
    <property type="project" value="UniProtKB-KW"/>
</dbReference>
<dbReference type="SUPFAM" id="SSF51197">
    <property type="entry name" value="Clavaminate synthase-like"/>
    <property type="match status" value="1"/>
</dbReference>
<keyword evidence="3" id="KW-0223">Dioxygenase</keyword>